<dbReference type="Pfam" id="PF08446">
    <property type="entry name" value="PAS_2"/>
    <property type="match status" value="1"/>
</dbReference>
<dbReference type="PROSITE" id="PS50046">
    <property type="entry name" value="PHYTOCHROME_2"/>
    <property type="match status" value="1"/>
</dbReference>
<dbReference type="SUPFAM" id="SSF55785">
    <property type="entry name" value="PYP-like sensor domain (PAS domain)"/>
    <property type="match status" value="1"/>
</dbReference>
<dbReference type="Proteomes" id="UP000249115">
    <property type="component" value="Unassembled WGS sequence"/>
</dbReference>
<dbReference type="InterPro" id="IPR035965">
    <property type="entry name" value="PAS-like_dom_sf"/>
</dbReference>
<dbReference type="EMBL" id="QKZU01000001">
    <property type="protein sequence ID" value="PZX61291.1"/>
    <property type="molecule type" value="Genomic_DNA"/>
</dbReference>
<feature type="domain" description="Phytochrome chromophore attachment site" evidence="1">
    <location>
        <begin position="147"/>
        <end position="176"/>
    </location>
</feature>
<sequence length="176" mass="20229">MRLKDIVNRDLVNLSNCEQEPIHIPGSIQPHGFLIGLLQDSFIIDYCSANTEEYLGIPYVDLLGSVFNAIFGIKAQESLFEYISKNRMLSSSMLKIKLLQYDFLCTVHQSENIYILEFQPENFQVKLANEVYDSTSQFLSYMHSTNSLKELCNLVAEGTRGITGYDRVMIYRFDDN</sequence>
<dbReference type="InterPro" id="IPR013654">
    <property type="entry name" value="PAS_2"/>
</dbReference>
<evidence type="ECO:0000313" key="3">
    <source>
        <dbReference type="Proteomes" id="UP000249115"/>
    </source>
</evidence>
<organism evidence="2 3">
    <name type="scientific">Algoriphagus ratkowskyi</name>
    <dbReference type="NCBI Taxonomy" id="57028"/>
    <lineage>
        <taxon>Bacteria</taxon>
        <taxon>Pseudomonadati</taxon>
        <taxon>Bacteroidota</taxon>
        <taxon>Cytophagia</taxon>
        <taxon>Cytophagales</taxon>
        <taxon>Cyclobacteriaceae</taxon>
        <taxon>Algoriphagus</taxon>
    </lineage>
</organism>
<dbReference type="Gene3D" id="3.30.450.40">
    <property type="match status" value="1"/>
</dbReference>
<dbReference type="GO" id="GO:0006355">
    <property type="term" value="P:regulation of DNA-templated transcription"/>
    <property type="evidence" value="ECO:0007669"/>
    <property type="project" value="InterPro"/>
</dbReference>
<dbReference type="RefSeq" id="WP_205635689.1">
    <property type="nucleotide sequence ID" value="NZ_MSSV01000001.1"/>
</dbReference>
<dbReference type="SUPFAM" id="SSF55781">
    <property type="entry name" value="GAF domain-like"/>
    <property type="match status" value="1"/>
</dbReference>
<reference evidence="2 3" key="1">
    <citation type="submission" date="2018-06" db="EMBL/GenBank/DDBJ databases">
        <title>Genomic Encyclopedia of Archaeal and Bacterial Type Strains, Phase II (KMG-II): from individual species to whole genera.</title>
        <authorList>
            <person name="Goeker M."/>
        </authorList>
    </citation>
    <scope>NUCLEOTIDE SEQUENCE [LARGE SCALE GENOMIC DNA]</scope>
    <source>
        <strain evidence="2 3">DSM 22686</strain>
    </source>
</reference>
<dbReference type="AlphaFoldDB" id="A0A2W7RM01"/>
<evidence type="ECO:0000259" key="1">
    <source>
        <dbReference type="PROSITE" id="PS50046"/>
    </source>
</evidence>
<proteinExistence type="predicted"/>
<comment type="caution">
    <text evidence="2">The sequence shown here is derived from an EMBL/GenBank/DDBJ whole genome shotgun (WGS) entry which is preliminary data.</text>
</comment>
<name>A0A2W7RM01_9BACT</name>
<dbReference type="InterPro" id="IPR029016">
    <property type="entry name" value="GAF-like_dom_sf"/>
</dbReference>
<evidence type="ECO:0000313" key="2">
    <source>
        <dbReference type="EMBL" id="PZX61291.1"/>
    </source>
</evidence>
<dbReference type="Gene3D" id="3.30.450.20">
    <property type="entry name" value="PAS domain"/>
    <property type="match status" value="1"/>
</dbReference>
<gene>
    <name evidence="2" type="ORF">LV84_00279</name>
</gene>
<protein>
    <submittedName>
        <fullName evidence="2">PAS domain-containing protein</fullName>
    </submittedName>
</protein>
<dbReference type="InterPro" id="IPR016132">
    <property type="entry name" value="Phyto_chromo_attachment"/>
</dbReference>
<accession>A0A2W7RM01</accession>